<dbReference type="OrthoDB" id="414863at2759"/>
<name>J0LDV6_AURST</name>
<organism evidence="1 2">
    <name type="scientific">Auricularia subglabra (strain TFB-10046 / SS5)</name>
    <name type="common">White-rot fungus</name>
    <name type="synonym">Auricularia delicata (strain TFB10046)</name>
    <dbReference type="NCBI Taxonomy" id="717982"/>
    <lineage>
        <taxon>Eukaryota</taxon>
        <taxon>Fungi</taxon>
        <taxon>Dikarya</taxon>
        <taxon>Basidiomycota</taxon>
        <taxon>Agaricomycotina</taxon>
        <taxon>Agaricomycetes</taxon>
        <taxon>Auriculariales</taxon>
        <taxon>Auriculariaceae</taxon>
        <taxon>Auricularia</taxon>
    </lineage>
</organism>
<sequence length="325" mass="36752">MLRQYTLQPSASLPRPVVTLATTKLRASHELPTALRSLLHQSLTPREIQIHVPQEEKAAFEEELRLLPFPLRQLFTHPSVRIRFGEDLGPGTKLIPALAGMLEAHDYTTPLVVLDDDHLYHPRVLEALVRAHISLGRRAAVGTRGWRVRQDLAWGVQASEYDNHVHLGWFMSAPYRAGVLTANDAYLVLPAFFRASACGDAQATEPAARPAVLDPMDEANPQAAHLVDDIWINGQLARNCIPRYIVPVPGANIDVTRTHVLEGHMRGDGISRARANDVMLRFFKEAWAREDIWFQFGGKEQPSKKWAPIRWAVECEKGWRWLWGR</sequence>
<reference evidence="2" key="1">
    <citation type="journal article" date="2012" name="Science">
        <title>The Paleozoic origin of enzymatic lignin decomposition reconstructed from 31 fungal genomes.</title>
        <authorList>
            <person name="Floudas D."/>
            <person name="Binder M."/>
            <person name="Riley R."/>
            <person name="Barry K."/>
            <person name="Blanchette R.A."/>
            <person name="Henrissat B."/>
            <person name="Martinez A.T."/>
            <person name="Otillar R."/>
            <person name="Spatafora J.W."/>
            <person name="Yadav J.S."/>
            <person name="Aerts A."/>
            <person name="Benoit I."/>
            <person name="Boyd A."/>
            <person name="Carlson A."/>
            <person name="Copeland A."/>
            <person name="Coutinho P.M."/>
            <person name="de Vries R.P."/>
            <person name="Ferreira P."/>
            <person name="Findley K."/>
            <person name="Foster B."/>
            <person name="Gaskell J."/>
            <person name="Glotzer D."/>
            <person name="Gorecki P."/>
            <person name="Heitman J."/>
            <person name="Hesse C."/>
            <person name="Hori C."/>
            <person name="Igarashi K."/>
            <person name="Jurgens J.A."/>
            <person name="Kallen N."/>
            <person name="Kersten P."/>
            <person name="Kohler A."/>
            <person name="Kuees U."/>
            <person name="Kumar T.K.A."/>
            <person name="Kuo A."/>
            <person name="LaButti K."/>
            <person name="Larrondo L.F."/>
            <person name="Lindquist E."/>
            <person name="Ling A."/>
            <person name="Lombard V."/>
            <person name="Lucas S."/>
            <person name="Lundell T."/>
            <person name="Martin R."/>
            <person name="McLaughlin D.J."/>
            <person name="Morgenstern I."/>
            <person name="Morin E."/>
            <person name="Murat C."/>
            <person name="Nagy L.G."/>
            <person name="Nolan M."/>
            <person name="Ohm R.A."/>
            <person name="Patyshakuliyeva A."/>
            <person name="Rokas A."/>
            <person name="Ruiz-Duenas F.J."/>
            <person name="Sabat G."/>
            <person name="Salamov A."/>
            <person name="Samejima M."/>
            <person name="Schmutz J."/>
            <person name="Slot J.C."/>
            <person name="St John F."/>
            <person name="Stenlid J."/>
            <person name="Sun H."/>
            <person name="Sun S."/>
            <person name="Syed K."/>
            <person name="Tsang A."/>
            <person name="Wiebenga A."/>
            <person name="Young D."/>
            <person name="Pisabarro A."/>
            <person name="Eastwood D.C."/>
            <person name="Martin F."/>
            <person name="Cullen D."/>
            <person name="Grigoriev I.V."/>
            <person name="Hibbett D.S."/>
        </authorList>
    </citation>
    <scope>NUCLEOTIDE SEQUENCE [LARGE SCALE GENOMIC DNA]</scope>
    <source>
        <strain evidence="2">TFB10046</strain>
    </source>
</reference>
<dbReference type="KEGG" id="adl:AURDEDRAFT_117525"/>
<dbReference type="EMBL" id="JH687914">
    <property type="protein sequence ID" value="EJD34908.1"/>
    <property type="molecule type" value="Genomic_DNA"/>
</dbReference>
<dbReference type="eggNOG" id="ENOG502RCWU">
    <property type="taxonomic scope" value="Eukaryota"/>
</dbReference>
<protein>
    <recommendedName>
        <fullName evidence="3">Glycosyltransferase family 2 protein</fullName>
    </recommendedName>
</protein>
<gene>
    <name evidence="1" type="ORF">AURDEDRAFT_117525</name>
</gene>
<dbReference type="Proteomes" id="UP000006514">
    <property type="component" value="Unassembled WGS sequence"/>
</dbReference>
<proteinExistence type="predicted"/>
<dbReference type="OMA" id="WAREDIW"/>
<dbReference type="InParanoid" id="J0LDV6"/>
<evidence type="ECO:0000313" key="2">
    <source>
        <dbReference type="Proteomes" id="UP000006514"/>
    </source>
</evidence>
<keyword evidence="2" id="KW-1185">Reference proteome</keyword>
<accession>J0LDV6</accession>
<evidence type="ECO:0008006" key="3">
    <source>
        <dbReference type="Google" id="ProtNLM"/>
    </source>
</evidence>
<dbReference type="InterPro" id="IPR029044">
    <property type="entry name" value="Nucleotide-diphossugar_trans"/>
</dbReference>
<dbReference type="AlphaFoldDB" id="J0LDV6"/>
<dbReference type="SUPFAM" id="SSF53448">
    <property type="entry name" value="Nucleotide-diphospho-sugar transferases"/>
    <property type="match status" value="1"/>
</dbReference>
<evidence type="ECO:0000313" key="1">
    <source>
        <dbReference type="EMBL" id="EJD34908.1"/>
    </source>
</evidence>